<dbReference type="InterPro" id="IPR032675">
    <property type="entry name" value="LRR_dom_sf"/>
</dbReference>
<proteinExistence type="predicted"/>
<accession>A0A5J9SJD7</accession>
<dbReference type="Pfam" id="PF24758">
    <property type="entry name" value="LRR_At5g56370"/>
    <property type="match status" value="1"/>
</dbReference>
<dbReference type="EMBL" id="RWGY01000761">
    <property type="protein sequence ID" value="TVT99097.1"/>
    <property type="molecule type" value="Genomic_DNA"/>
</dbReference>
<evidence type="ECO:0000256" key="1">
    <source>
        <dbReference type="SAM" id="MobiDB-lite"/>
    </source>
</evidence>
<protein>
    <recommendedName>
        <fullName evidence="2">F-box/LRR-repeat protein 15/At3g58940/PEG3-like LRR domain-containing protein</fullName>
    </recommendedName>
</protein>
<dbReference type="SUPFAM" id="SSF52058">
    <property type="entry name" value="L domain-like"/>
    <property type="match status" value="1"/>
</dbReference>
<comment type="caution">
    <text evidence="3">The sequence shown here is derived from an EMBL/GenBank/DDBJ whole genome shotgun (WGS) entry which is preliminary data.</text>
</comment>
<evidence type="ECO:0000313" key="3">
    <source>
        <dbReference type="EMBL" id="TVT99097.1"/>
    </source>
</evidence>
<keyword evidence="4" id="KW-1185">Reference proteome</keyword>
<dbReference type="Proteomes" id="UP000324897">
    <property type="component" value="Unassembled WGS sequence"/>
</dbReference>
<reference evidence="3 4" key="1">
    <citation type="journal article" date="2019" name="Sci. Rep.">
        <title>A high-quality genome of Eragrostis curvula grass provides insights into Poaceae evolution and supports new strategies to enhance forage quality.</title>
        <authorList>
            <person name="Carballo J."/>
            <person name="Santos B.A.C.M."/>
            <person name="Zappacosta D."/>
            <person name="Garbus I."/>
            <person name="Selva J.P."/>
            <person name="Gallo C.A."/>
            <person name="Diaz A."/>
            <person name="Albertini E."/>
            <person name="Caccamo M."/>
            <person name="Echenique V."/>
        </authorList>
    </citation>
    <scope>NUCLEOTIDE SEQUENCE [LARGE SCALE GENOMIC DNA]</scope>
    <source>
        <strain evidence="4">cv. Victoria</strain>
        <tissue evidence="3">Leaf</tissue>
    </source>
</reference>
<dbReference type="AlphaFoldDB" id="A0A5J9SJD7"/>
<sequence length="458" mass="51683">MLLHPSAAAARRRAKTPTATRPELERTSMTPRRKCQRLEDGDEGDGVDRLSDLSDDVLLDISTVYVAYMQLPAPAYSPAGGEGLWTGLSEVVLDVDPCKAESVLTQLALPMLKCLDIYLNRWMTPRQLSAILCVAARLAPEKRFAISTAHRVVGDDTIQLPCFYNTTALELDHGWCPFTLPQSGEFTALRDLSLTWCRIDPAALLAMCPSLRVLEINDCCALTAVTVHSSSLEKLSLCGTQWEISSIDIAAPELKELKLDVEMTDEFSASILVPMLQKLDWDCSFPDHNVGVGELWRLRSICERKIYGYHVVSMYIYCDVPYRMDTYRSFEQVITQLPVTKFTVLELDFLTEGHVFGSLALHLLRIQPVYTKVEDSYRRPQGEKEPCPISWPCEQPNNWRDESVALMDLEMTTLFRGATMLKSMVVRVSYKVSLSDNGYKKLCEIFREYHHGEGYSAV</sequence>
<evidence type="ECO:0000259" key="2">
    <source>
        <dbReference type="Pfam" id="PF24758"/>
    </source>
</evidence>
<organism evidence="3 4">
    <name type="scientific">Eragrostis curvula</name>
    <name type="common">weeping love grass</name>
    <dbReference type="NCBI Taxonomy" id="38414"/>
    <lineage>
        <taxon>Eukaryota</taxon>
        <taxon>Viridiplantae</taxon>
        <taxon>Streptophyta</taxon>
        <taxon>Embryophyta</taxon>
        <taxon>Tracheophyta</taxon>
        <taxon>Spermatophyta</taxon>
        <taxon>Magnoliopsida</taxon>
        <taxon>Liliopsida</taxon>
        <taxon>Poales</taxon>
        <taxon>Poaceae</taxon>
        <taxon>PACMAD clade</taxon>
        <taxon>Chloridoideae</taxon>
        <taxon>Eragrostideae</taxon>
        <taxon>Eragrostidinae</taxon>
        <taxon>Eragrostis</taxon>
    </lineage>
</organism>
<dbReference type="Gene3D" id="3.80.10.10">
    <property type="entry name" value="Ribonuclease Inhibitor"/>
    <property type="match status" value="1"/>
</dbReference>
<name>A0A5J9SJD7_9POAL</name>
<dbReference type="InterPro" id="IPR055312">
    <property type="entry name" value="FBL15-like"/>
</dbReference>
<feature type="region of interest" description="Disordered" evidence="1">
    <location>
        <begin position="1"/>
        <end position="48"/>
    </location>
</feature>
<dbReference type="Gramene" id="TVT99097">
    <property type="protein sequence ID" value="TVT99097"/>
    <property type="gene ID" value="EJB05_55548"/>
</dbReference>
<feature type="domain" description="F-box/LRR-repeat protein 15/At3g58940/PEG3-like LRR" evidence="2">
    <location>
        <begin position="164"/>
        <end position="260"/>
    </location>
</feature>
<dbReference type="InterPro" id="IPR055411">
    <property type="entry name" value="LRR_FXL15/At3g58940/PEG3-like"/>
</dbReference>
<dbReference type="PANTHER" id="PTHR34709:SF75">
    <property type="entry name" value="FBD DOMAIN-CONTAINING PROTEIN"/>
    <property type="match status" value="1"/>
</dbReference>
<dbReference type="OrthoDB" id="690108at2759"/>
<gene>
    <name evidence="3" type="ORF">EJB05_55548</name>
</gene>
<evidence type="ECO:0000313" key="4">
    <source>
        <dbReference type="Proteomes" id="UP000324897"/>
    </source>
</evidence>
<dbReference type="PANTHER" id="PTHR34709">
    <property type="entry name" value="OS10G0396666 PROTEIN"/>
    <property type="match status" value="1"/>
</dbReference>